<dbReference type="SMART" id="SM00980">
    <property type="entry name" value="THAP"/>
    <property type="match status" value="1"/>
</dbReference>
<feature type="domain" description="THAP-type" evidence="12">
    <location>
        <begin position="1"/>
        <end position="85"/>
    </location>
</feature>
<evidence type="ECO:0000256" key="10">
    <source>
        <dbReference type="SAM" id="Coils"/>
    </source>
</evidence>
<proteinExistence type="predicted"/>
<accession>A0A9Q0Y460</accession>
<protein>
    <recommendedName>
        <fullName evidence="8">THAP domain-containing protein 5</fullName>
    </recommendedName>
</protein>
<name>A0A9Q0Y460_9SAUR</name>
<dbReference type="PROSITE" id="PS50950">
    <property type="entry name" value="ZF_THAP"/>
    <property type="match status" value="1"/>
</dbReference>
<evidence type="ECO:0000313" key="13">
    <source>
        <dbReference type="EMBL" id="KAJ7341643.1"/>
    </source>
</evidence>
<evidence type="ECO:0000259" key="12">
    <source>
        <dbReference type="PROSITE" id="PS50950"/>
    </source>
</evidence>
<evidence type="ECO:0000256" key="3">
    <source>
        <dbReference type="ARBA" id="ARBA00022771"/>
    </source>
</evidence>
<keyword evidence="7" id="KW-0539">Nucleus</keyword>
<dbReference type="Proteomes" id="UP001142489">
    <property type="component" value="Unassembled WGS sequence"/>
</dbReference>
<dbReference type="InterPro" id="IPR052224">
    <property type="entry name" value="THAP_domain_protein"/>
</dbReference>
<dbReference type="AlphaFoldDB" id="A0A9Q0Y460"/>
<dbReference type="GO" id="GO:0005634">
    <property type="term" value="C:nucleus"/>
    <property type="evidence" value="ECO:0007669"/>
    <property type="project" value="UniProtKB-SubCell"/>
</dbReference>
<feature type="region of interest" description="Disordered" evidence="11">
    <location>
        <begin position="87"/>
        <end position="115"/>
    </location>
</feature>
<comment type="subcellular location">
    <subcellularLocation>
        <location evidence="1">Nucleus</location>
    </subcellularLocation>
</comment>
<evidence type="ECO:0000256" key="9">
    <source>
        <dbReference type="PROSITE-ProRule" id="PRU00309"/>
    </source>
</evidence>
<evidence type="ECO:0000313" key="14">
    <source>
        <dbReference type="Proteomes" id="UP001142489"/>
    </source>
</evidence>
<dbReference type="InterPro" id="IPR006612">
    <property type="entry name" value="THAP_Znf"/>
</dbReference>
<evidence type="ECO:0000256" key="2">
    <source>
        <dbReference type="ARBA" id="ARBA00022723"/>
    </source>
</evidence>
<dbReference type="GO" id="GO:0008270">
    <property type="term" value="F:zinc ion binding"/>
    <property type="evidence" value="ECO:0007669"/>
    <property type="project" value="UniProtKB-KW"/>
</dbReference>
<keyword evidence="2" id="KW-0479">Metal-binding</keyword>
<keyword evidence="14" id="KW-1185">Reference proteome</keyword>
<evidence type="ECO:0000256" key="11">
    <source>
        <dbReference type="SAM" id="MobiDB-lite"/>
    </source>
</evidence>
<evidence type="ECO:0000256" key="7">
    <source>
        <dbReference type="ARBA" id="ARBA00023242"/>
    </source>
</evidence>
<dbReference type="OrthoDB" id="5982876at2759"/>
<dbReference type="Pfam" id="PF05485">
    <property type="entry name" value="THAP"/>
    <property type="match status" value="1"/>
</dbReference>
<comment type="caution">
    <text evidence="13">The sequence shown here is derived from an EMBL/GenBank/DDBJ whole genome shotgun (WGS) entry which is preliminary data.</text>
</comment>
<keyword evidence="6 9" id="KW-0238">DNA-binding</keyword>
<dbReference type="EMBL" id="JAPFRF010000002">
    <property type="protein sequence ID" value="KAJ7341643.1"/>
    <property type="molecule type" value="Genomic_DNA"/>
</dbReference>
<organism evidence="13 14">
    <name type="scientific">Phrynocephalus forsythii</name>
    <dbReference type="NCBI Taxonomy" id="171643"/>
    <lineage>
        <taxon>Eukaryota</taxon>
        <taxon>Metazoa</taxon>
        <taxon>Chordata</taxon>
        <taxon>Craniata</taxon>
        <taxon>Vertebrata</taxon>
        <taxon>Euteleostomi</taxon>
        <taxon>Lepidosauria</taxon>
        <taxon>Squamata</taxon>
        <taxon>Bifurcata</taxon>
        <taxon>Unidentata</taxon>
        <taxon>Episquamata</taxon>
        <taxon>Toxicofera</taxon>
        <taxon>Iguania</taxon>
        <taxon>Acrodonta</taxon>
        <taxon>Agamidae</taxon>
        <taxon>Agaminae</taxon>
        <taxon>Phrynocephalus</taxon>
    </lineage>
</organism>
<keyword evidence="3 9" id="KW-0863">Zinc-finger</keyword>
<dbReference type="PANTHER" id="PTHR46927">
    <property type="entry name" value="AGAP005574-PA"/>
    <property type="match status" value="1"/>
</dbReference>
<dbReference type="PANTHER" id="PTHR46927:SF1">
    <property type="entry name" value="THAP DOMAIN-CONTAINING PROTEIN 5"/>
    <property type="match status" value="1"/>
</dbReference>
<feature type="coiled-coil region" evidence="10">
    <location>
        <begin position="385"/>
        <end position="412"/>
    </location>
</feature>
<gene>
    <name evidence="13" type="ORF">JRQ81_005993</name>
</gene>
<reference evidence="13" key="1">
    <citation type="journal article" date="2023" name="DNA Res.">
        <title>Chromosome-level genome assembly of Phrynocephalus forsythii using third-generation DNA sequencing and Hi-C analysis.</title>
        <authorList>
            <person name="Qi Y."/>
            <person name="Zhao W."/>
            <person name="Zhao Y."/>
            <person name="Niu C."/>
            <person name="Cao S."/>
            <person name="Zhang Y."/>
        </authorList>
    </citation>
    <scope>NUCLEOTIDE SEQUENCE</scope>
    <source>
        <tissue evidence="13">Muscle</tissue>
    </source>
</reference>
<keyword evidence="4" id="KW-0862">Zinc</keyword>
<evidence type="ECO:0000256" key="1">
    <source>
        <dbReference type="ARBA" id="ARBA00004123"/>
    </source>
</evidence>
<sequence length="429" mass="48665">MPRYCAATCCRNRAGQSARDQRKLSFYPFPLHDKERLEKWLRNMKRDTWTPSKHQVLCSDHFTPDSLDVRWGIRYLKTTAVPTIFSSSDNQEKGVSQKKLQEKRKQDGKESNRNVVTASLKPYSLKRNIIIEESLYEKALHVTSSKSPETEELLQNTVKAEVDVAYPHNFLRQSMEQTGALLRADNVENPAAIDSTSPGKKFTKSVENLFRGATRVLQSSVHDLPSCLECASYSNLEAADLERLDPPLEFSDTTTPMSDIPSEQVDCDLAGYSVQVQQLDENSILLHTVSQALEQQFSGNKESVITIIVPSDGSRTPLLLEGSFIPAKQELISTGAEHFECVTSYSSSEVLQTEHSYCRQDTNREQLWQKITKLHSKIALLEVQERKTLSRLKSLEALIVKLKEENLLSEEKLKIVENCFTTFEVTMIE</sequence>
<dbReference type="SUPFAM" id="SSF57716">
    <property type="entry name" value="Glucocorticoid receptor-like (DNA-binding domain)"/>
    <property type="match status" value="1"/>
</dbReference>
<keyword evidence="5 10" id="KW-0175">Coiled coil</keyword>
<evidence type="ECO:0000256" key="4">
    <source>
        <dbReference type="ARBA" id="ARBA00022833"/>
    </source>
</evidence>
<evidence type="ECO:0000256" key="5">
    <source>
        <dbReference type="ARBA" id="ARBA00023054"/>
    </source>
</evidence>
<dbReference type="SMART" id="SM00692">
    <property type="entry name" value="DM3"/>
    <property type="match status" value="1"/>
</dbReference>
<evidence type="ECO:0000256" key="8">
    <source>
        <dbReference type="ARBA" id="ARBA00039526"/>
    </source>
</evidence>
<feature type="compositionally biased region" description="Basic and acidic residues" evidence="11">
    <location>
        <begin position="99"/>
        <end position="112"/>
    </location>
</feature>
<dbReference type="GO" id="GO:0003677">
    <property type="term" value="F:DNA binding"/>
    <property type="evidence" value="ECO:0007669"/>
    <property type="project" value="UniProtKB-UniRule"/>
</dbReference>
<evidence type="ECO:0000256" key="6">
    <source>
        <dbReference type="ARBA" id="ARBA00023125"/>
    </source>
</evidence>